<dbReference type="PANTHER" id="PTHR43549:SF3">
    <property type="entry name" value="MULTIDRUG RESISTANCE PROTEIN YPNP-RELATED"/>
    <property type="match status" value="1"/>
</dbReference>
<feature type="transmembrane region" description="Helical" evidence="7">
    <location>
        <begin position="336"/>
        <end position="354"/>
    </location>
</feature>
<dbReference type="InterPro" id="IPR052031">
    <property type="entry name" value="Membrane_Transporter-Flippase"/>
</dbReference>
<evidence type="ECO:0000256" key="2">
    <source>
        <dbReference type="ARBA" id="ARBA00022448"/>
    </source>
</evidence>
<dbReference type="OrthoDB" id="9806302at2"/>
<feature type="transmembrane region" description="Helical" evidence="7">
    <location>
        <begin position="175"/>
        <end position="196"/>
    </location>
</feature>
<feature type="transmembrane region" description="Helical" evidence="7">
    <location>
        <begin position="116"/>
        <end position="138"/>
    </location>
</feature>
<evidence type="ECO:0000256" key="4">
    <source>
        <dbReference type="ARBA" id="ARBA00022692"/>
    </source>
</evidence>
<dbReference type="Proteomes" id="UP000283087">
    <property type="component" value="Unassembled WGS sequence"/>
</dbReference>
<dbReference type="GO" id="GO:0005886">
    <property type="term" value="C:plasma membrane"/>
    <property type="evidence" value="ECO:0007669"/>
    <property type="project" value="UniProtKB-SubCell"/>
</dbReference>
<evidence type="ECO:0000256" key="7">
    <source>
        <dbReference type="SAM" id="Phobius"/>
    </source>
</evidence>
<accession>A0A430KM61</accession>
<evidence type="ECO:0000256" key="3">
    <source>
        <dbReference type="ARBA" id="ARBA00022475"/>
    </source>
</evidence>
<evidence type="ECO:0000256" key="5">
    <source>
        <dbReference type="ARBA" id="ARBA00022989"/>
    </source>
</evidence>
<name>A0A430KM61_9GAMM</name>
<keyword evidence="4 7" id="KW-0812">Transmembrane</keyword>
<dbReference type="InterPro" id="IPR002528">
    <property type="entry name" value="MATE_fam"/>
</dbReference>
<feature type="transmembrane region" description="Helical" evidence="7">
    <location>
        <begin position="390"/>
        <end position="408"/>
    </location>
</feature>
<proteinExistence type="predicted"/>
<comment type="subcellular location">
    <subcellularLocation>
        <location evidence="1">Cell inner membrane</location>
        <topology evidence="1">Multi-pass membrane protein</topology>
    </subcellularLocation>
</comment>
<dbReference type="GO" id="GO:0015297">
    <property type="term" value="F:antiporter activity"/>
    <property type="evidence" value="ECO:0007669"/>
    <property type="project" value="InterPro"/>
</dbReference>
<dbReference type="GO" id="GO:0042910">
    <property type="term" value="F:xenobiotic transmembrane transporter activity"/>
    <property type="evidence" value="ECO:0007669"/>
    <property type="project" value="InterPro"/>
</dbReference>
<keyword evidence="6 7" id="KW-0472">Membrane</keyword>
<dbReference type="NCBIfam" id="TIGR00797">
    <property type="entry name" value="matE"/>
    <property type="match status" value="1"/>
</dbReference>
<feature type="transmembrane region" description="Helical" evidence="7">
    <location>
        <begin position="261"/>
        <end position="281"/>
    </location>
</feature>
<evidence type="ECO:0000256" key="1">
    <source>
        <dbReference type="ARBA" id="ARBA00004429"/>
    </source>
</evidence>
<feature type="transmembrane region" description="Helical" evidence="7">
    <location>
        <begin position="293"/>
        <end position="316"/>
    </location>
</feature>
<comment type="caution">
    <text evidence="8">The sequence shown here is derived from an EMBL/GenBank/DDBJ whole genome shotgun (WGS) entry which is preliminary data.</text>
</comment>
<keyword evidence="9" id="KW-1185">Reference proteome</keyword>
<protein>
    <submittedName>
        <fullName evidence="8">MATE family efflux transporter</fullName>
    </submittedName>
</protein>
<feature type="transmembrane region" description="Helical" evidence="7">
    <location>
        <begin position="150"/>
        <end position="169"/>
    </location>
</feature>
<keyword evidence="3" id="KW-1003">Cell membrane</keyword>
<evidence type="ECO:0000313" key="8">
    <source>
        <dbReference type="EMBL" id="RTE64546.1"/>
    </source>
</evidence>
<feature type="transmembrane region" description="Helical" evidence="7">
    <location>
        <begin position="217"/>
        <end position="241"/>
    </location>
</feature>
<feature type="transmembrane region" description="Helical" evidence="7">
    <location>
        <begin position="40"/>
        <end position="62"/>
    </location>
</feature>
<evidence type="ECO:0000256" key="6">
    <source>
        <dbReference type="ARBA" id="ARBA00023136"/>
    </source>
</evidence>
<dbReference type="EMBL" id="RQXW01000021">
    <property type="protein sequence ID" value="RTE64546.1"/>
    <property type="molecule type" value="Genomic_DNA"/>
</dbReference>
<feature type="transmembrane region" description="Helical" evidence="7">
    <location>
        <begin position="74"/>
        <end position="96"/>
    </location>
</feature>
<dbReference type="AlphaFoldDB" id="A0A430KM61"/>
<feature type="transmembrane region" description="Helical" evidence="7">
    <location>
        <begin position="366"/>
        <end position="384"/>
    </location>
</feature>
<sequence>MTWPMLIGMLAISSGQLVDSAFIGQLGAEPLAVVGFSMPIYQLIIGIQVGLGIATTAVISMALGADKTAYAKQLGALIIATGFILISLLCLLLWATQSSIFSLLGADATLLPLVRLYWFPWLISCWLGAMLYFGFSLFRAYGQTRFPGIVLVFTSLINILLDPLFIFTFDMGLAGAAWATVGAFGLGCIIIFVAIYRQRWVQLPNTLAIIRLGLQRLFSFTAPAMLSQFLPPLTALVATGLVASHGNTIVAAWGLGSRMEFFSIIIVLSLTMSMPPIIGRLRGRQQLAQIDQLMRIAIGFVIVFQLFVALMILFVSAPLSHLLTSDTLTADSVHQYLLLVPLSYAGLGVSMITISACSAIGMPAQAVIISVIRLFGCYLPLLWIGSILAGPTGLFAGAMLGNLLAGYLRKLRLRSRKTPNLSFSNKKAQDSTCFDAFHH</sequence>
<reference evidence="8 9" key="1">
    <citation type="submission" date="2018-11" db="EMBL/GenBank/DDBJ databases">
        <title>The draft genome sequence of Amphritea opalescens ANRC-JH13T.</title>
        <authorList>
            <person name="Fang Z."/>
            <person name="Zhang Y."/>
            <person name="Han X."/>
        </authorList>
    </citation>
    <scope>NUCLEOTIDE SEQUENCE [LARGE SCALE GENOMIC DNA]</scope>
    <source>
        <strain evidence="8 9">ANRC-JH13</strain>
    </source>
</reference>
<evidence type="ECO:0000313" key="9">
    <source>
        <dbReference type="Proteomes" id="UP000283087"/>
    </source>
</evidence>
<dbReference type="PANTHER" id="PTHR43549">
    <property type="entry name" value="MULTIDRUG RESISTANCE PROTEIN YPNP-RELATED"/>
    <property type="match status" value="1"/>
</dbReference>
<dbReference type="Pfam" id="PF01554">
    <property type="entry name" value="MatE"/>
    <property type="match status" value="2"/>
</dbReference>
<dbReference type="PIRSF" id="PIRSF006603">
    <property type="entry name" value="DinF"/>
    <property type="match status" value="1"/>
</dbReference>
<gene>
    <name evidence="8" type="ORF">EH243_17130</name>
</gene>
<keyword evidence="2" id="KW-0813">Transport</keyword>
<keyword evidence="5 7" id="KW-1133">Transmembrane helix</keyword>
<dbReference type="InterPro" id="IPR048279">
    <property type="entry name" value="MdtK-like"/>
</dbReference>
<organism evidence="8 9">
    <name type="scientific">Amphritea opalescens</name>
    <dbReference type="NCBI Taxonomy" id="2490544"/>
    <lineage>
        <taxon>Bacteria</taxon>
        <taxon>Pseudomonadati</taxon>
        <taxon>Pseudomonadota</taxon>
        <taxon>Gammaproteobacteria</taxon>
        <taxon>Oceanospirillales</taxon>
        <taxon>Oceanospirillaceae</taxon>
        <taxon>Amphritea</taxon>
    </lineage>
</organism>